<name>A0A0L9V0X4_PHAAN</name>
<dbReference type="GO" id="GO:0007064">
    <property type="term" value="P:mitotic sister chromatid cohesion"/>
    <property type="evidence" value="ECO:0007669"/>
    <property type="project" value="InterPro"/>
</dbReference>
<dbReference type="InterPro" id="IPR011989">
    <property type="entry name" value="ARM-like"/>
</dbReference>
<dbReference type="AlphaFoldDB" id="A0A0L9V0X4"/>
<evidence type="ECO:0000256" key="1">
    <source>
        <dbReference type="ARBA" id="ARBA00004123"/>
    </source>
</evidence>
<dbReference type="GO" id="GO:0005634">
    <property type="term" value="C:nucleus"/>
    <property type="evidence" value="ECO:0007669"/>
    <property type="project" value="UniProtKB-SubCell"/>
</dbReference>
<dbReference type="Proteomes" id="UP000053144">
    <property type="component" value="Chromosome 7"/>
</dbReference>
<keyword evidence="7" id="KW-0131">Cell cycle</keyword>
<dbReference type="Gene3D" id="1.25.10.10">
    <property type="entry name" value="Leucine-rich Repeat Variant"/>
    <property type="match status" value="1"/>
</dbReference>
<evidence type="ECO:0000256" key="2">
    <source>
        <dbReference type="ARBA" id="ARBA00022618"/>
    </source>
</evidence>
<evidence type="ECO:0000256" key="6">
    <source>
        <dbReference type="ARBA" id="ARBA00023242"/>
    </source>
</evidence>
<sequence length="647" mass="73496">MDESSLQSVSEIGRHLAQRTRPSKDFIVKSLRKAANTLSQIKQSPQPRTAKELQAAKKQEHALKPLSNAVVCGGLLQHADKEVRLLVAMCVTELFRLMAPEPPFEDKHLRDVFTLIINLFEDLADTASPFFSKRVKVLEIMAQLKCCVIMLEINCLDLVLEMFNIFFSVVRCFGFEAKLFQNLTPVEWQDGNFAAENLAASVIKTCAQEDELNLVACGFLASCIHDRDAMGSGLKQYYYEIFSKVFECAPEMLLSVIPSLIKELSADEVDARIKAVNLVGKLFAVQHRVAQKYPELFVEFLKRFSDKSVDVRISALQCAKVFYLANPYDGTESREIMTSIEDRLLDSDEQVRKQAVFVACDIFSSNLKLVSSKLLSQVSERLRDIKACAITVRKSALQKLIRVYQDYCKKCYEGSMKISNHFEEIPCKIMLLCYDKDCKEFRFQNMEFVLADDLFPEELPIEERTNHWIHMFSVFSFPHEKALDTILAQKRRFQNEMKNYLAMKKKMKHVNRTPQIRNPLIGQFANNDGDSFRPSSDANRRSRRFCSRRWIRSDAAGAGRAAARTGGDGKACMAAARSAMEATCGVALPWPLDTASGATAAVSRHRYSQPPSLPYMPFHHHQYVLPHVLHQQHQNRSRCGTSNSLLL</sequence>
<evidence type="ECO:0000313" key="9">
    <source>
        <dbReference type="Proteomes" id="UP000053144"/>
    </source>
</evidence>
<dbReference type="PANTHER" id="PTHR12663">
    <property type="entry name" value="ANDROGEN INDUCED INHIBITOR OF PROLIFERATION AS3 / PDS5-RELATED"/>
    <property type="match status" value="1"/>
</dbReference>
<dbReference type="GO" id="GO:0035825">
    <property type="term" value="P:homologous recombination"/>
    <property type="evidence" value="ECO:0007669"/>
    <property type="project" value="UniProtKB-ARBA"/>
</dbReference>
<keyword evidence="3" id="KW-0227">DNA damage</keyword>
<dbReference type="InterPro" id="IPR016024">
    <property type="entry name" value="ARM-type_fold"/>
</dbReference>
<reference evidence="9" key="1">
    <citation type="journal article" date="2015" name="Proc. Natl. Acad. Sci. U.S.A.">
        <title>Genome sequencing of adzuki bean (Vigna angularis) provides insight into high starch and low fat accumulation and domestication.</title>
        <authorList>
            <person name="Yang K."/>
            <person name="Tian Z."/>
            <person name="Chen C."/>
            <person name="Luo L."/>
            <person name="Zhao B."/>
            <person name="Wang Z."/>
            <person name="Yu L."/>
            <person name="Li Y."/>
            <person name="Sun Y."/>
            <person name="Li W."/>
            <person name="Chen Y."/>
            <person name="Li Y."/>
            <person name="Zhang Y."/>
            <person name="Ai D."/>
            <person name="Zhao J."/>
            <person name="Shang C."/>
            <person name="Ma Y."/>
            <person name="Wu B."/>
            <person name="Wang M."/>
            <person name="Gao L."/>
            <person name="Sun D."/>
            <person name="Zhang P."/>
            <person name="Guo F."/>
            <person name="Wang W."/>
            <person name="Li Y."/>
            <person name="Wang J."/>
            <person name="Varshney R.K."/>
            <person name="Wang J."/>
            <person name="Ling H.Q."/>
            <person name="Wan P."/>
        </authorList>
    </citation>
    <scope>NUCLEOTIDE SEQUENCE</scope>
    <source>
        <strain evidence="9">cv. Jingnong 6</strain>
    </source>
</reference>
<evidence type="ECO:0000256" key="4">
    <source>
        <dbReference type="ARBA" id="ARBA00022776"/>
    </source>
</evidence>
<evidence type="ECO:0000256" key="5">
    <source>
        <dbReference type="ARBA" id="ARBA00023204"/>
    </source>
</evidence>
<gene>
    <name evidence="8" type="ORF">LR48_Vigan07g219600</name>
</gene>
<dbReference type="GO" id="GO:0000785">
    <property type="term" value="C:chromatin"/>
    <property type="evidence" value="ECO:0007669"/>
    <property type="project" value="TreeGrafter"/>
</dbReference>
<protein>
    <submittedName>
        <fullName evidence="8">Uncharacterized protein</fullName>
    </submittedName>
</protein>
<keyword evidence="6" id="KW-0539">Nucleus</keyword>
<keyword evidence="2" id="KW-0132">Cell division</keyword>
<evidence type="ECO:0000256" key="7">
    <source>
        <dbReference type="ARBA" id="ARBA00023306"/>
    </source>
</evidence>
<keyword evidence="5" id="KW-0234">DNA repair</keyword>
<dbReference type="OMA" id="INWICAS"/>
<dbReference type="GO" id="GO:0006281">
    <property type="term" value="P:DNA repair"/>
    <property type="evidence" value="ECO:0007669"/>
    <property type="project" value="UniProtKB-KW"/>
</dbReference>
<dbReference type="GO" id="GO:0051301">
    <property type="term" value="P:cell division"/>
    <property type="evidence" value="ECO:0007669"/>
    <property type="project" value="UniProtKB-KW"/>
</dbReference>
<comment type="subcellular location">
    <subcellularLocation>
        <location evidence="1">Nucleus</location>
    </subcellularLocation>
</comment>
<dbReference type="Gramene" id="KOM48492">
    <property type="protein sequence ID" value="KOM48492"/>
    <property type="gene ID" value="LR48_Vigan07g219600"/>
</dbReference>
<dbReference type="InterPro" id="IPR039776">
    <property type="entry name" value="Pds5"/>
</dbReference>
<dbReference type="CDD" id="cd19953">
    <property type="entry name" value="PDS5"/>
    <property type="match status" value="1"/>
</dbReference>
<dbReference type="Pfam" id="PF20168">
    <property type="entry name" value="PDS5"/>
    <property type="match status" value="1"/>
</dbReference>
<organism evidence="8 9">
    <name type="scientific">Phaseolus angularis</name>
    <name type="common">Azuki bean</name>
    <name type="synonym">Vigna angularis</name>
    <dbReference type="NCBI Taxonomy" id="3914"/>
    <lineage>
        <taxon>Eukaryota</taxon>
        <taxon>Viridiplantae</taxon>
        <taxon>Streptophyta</taxon>
        <taxon>Embryophyta</taxon>
        <taxon>Tracheophyta</taxon>
        <taxon>Spermatophyta</taxon>
        <taxon>Magnoliopsida</taxon>
        <taxon>eudicotyledons</taxon>
        <taxon>Gunneridae</taxon>
        <taxon>Pentapetalae</taxon>
        <taxon>rosids</taxon>
        <taxon>fabids</taxon>
        <taxon>Fabales</taxon>
        <taxon>Fabaceae</taxon>
        <taxon>Papilionoideae</taxon>
        <taxon>50 kb inversion clade</taxon>
        <taxon>NPAAA clade</taxon>
        <taxon>indigoferoid/millettioid clade</taxon>
        <taxon>Phaseoleae</taxon>
        <taxon>Vigna</taxon>
    </lineage>
</organism>
<evidence type="ECO:0000313" key="8">
    <source>
        <dbReference type="EMBL" id="KOM48492.1"/>
    </source>
</evidence>
<dbReference type="SUPFAM" id="SSF48371">
    <property type="entry name" value="ARM repeat"/>
    <property type="match status" value="1"/>
</dbReference>
<keyword evidence="4" id="KW-0498">Mitosis</keyword>
<accession>A0A0L9V0X4</accession>
<evidence type="ECO:0000256" key="3">
    <source>
        <dbReference type="ARBA" id="ARBA00022763"/>
    </source>
</evidence>
<proteinExistence type="predicted"/>
<dbReference type="EMBL" id="CM003377">
    <property type="protein sequence ID" value="KOM48492.1"/>
    <property type="molecule type" value="Genomic_DNA"/>
</dbReference>
<dbReference type="STRING" id="3914.A0A0L9V0X4"/>
<dbReference type="PANTHER" id="PTHR12663:SF50">
    <property type="entry name" value="SISTER CHROMATID COHESION PROTEIN PDS5 HOMOLOG B"/>
    <property type="match status" value="1"/>
</dbReference>